<keyword evidence="4" id="KW-1185">Reference proteome</keyword>
<evidence type="ECO:0000313" key="2">
    <source>
        <dbReference type="EMBL" id="PLW33240.1"/>
    </source>
</evidence>
<dbReference type="OrthoDB" id="14612at2759"/>
<dbReference type="InterPro" id="IPR034733">
    <property type="entry name" value="AcCoA_carboxyl_beta"/>
</dbReference>
<evidence type="ECO:0000259" key="1">
    <source>
        <dbReference type="Pfam" id="PF01039"/>
    </source>
</evidence>
<evidence type="ECO:0000313" key="5">
    <source>
        <dbReference type="Proteomes" id="UP000235392"/>
    </source>
</evidence>
<dbReference type="EMBL" id="PGCJ01000115">
    <property type="protein sequence ID" value="PLW46864.1"/>
    <property type="molecule type" value="Genomic_DNA"/>
</dbReference>
<dbReference type="PANTHER" id="PTHR45728:SF3">
    <property type="entry name" value="ACETYL-COA CARBOXYLASE"/>
    <property type="match status" value="1"/>
</dbReference>
<name>A0A2N5U686_9BASI</name>
<dbReference type="Proteomes" id="UP000235388">
    <property type="component" value="Unassembled WGS sequence"/>
</dbReference>
<dbReference type="GO" id="GO:0003989">
    <property type="term" value="F:acetyl-CoA carboxylase activity"/>
    <property type="evidence" value="ECO:0007669"/>
    <property type="project" value="InterPro"/>
</dbReference>
<protein>
    <recommendedName>
        <fullName evidence="1">Acetyl-coenzyme A carboxylase carboxyl transferase subunit beta domain-containing protein</fullName>
    </recommendedName>
</protein>
<accession>A0A2N5U686</accession>
<dbReference type="GO" id="GO:0006633">
    <property type="term" value="P:fatty acid biosynthetic process"/>
    <property type="evidence" value="ECO:0007669"/>
    <property type="project" value="TreeGrafter"/>
</dbReference>
<dbReference type="PANTHER" id="PTHR45728">
    <property type="entry name" value="ACETYL-COA CARBOXYLASE, ISOFORM A"/>
    <property type="match status" value="1"/>
</dbReference>
<proteinExistence type="predicted"/>
<feature type="domain" description="Acetyl-coenzyme A carboxylase carboxyl transferase subunit beta" evidence="1">
    <location>
        <begin position="30"/>
        <end position="108"/>
    </location>
</feature>
<dbReference type="SUPFAM" id="SSF52096">
    <property type="entry name" value="ClpP/crotonase"/>
    <property type="match status" value="1"/>
</dbReference>
<dbReference type="InterPro" id="IPR029045">
    <property type="entry name" value="ClpP/crotonase-like_dom_sf"/>
</dbReference>
<gene>
    <name evidence="3" type="ORF">PCANC_06579</name>
    <name evidence="2" type="ORF">PCASD_09508</name>
</gene>
<dbReference type="STRING" id="200324.A0A2N5U686"/>
<evidence type="ECO:0000313" key="4">
    <source>
        <dbReference type="Proteomes" id="UP000235388"/>
    </source>
</evidence>
<reference evidence="4 5" key="1">
    <citation type="submission" date="2017-11" db="EMBL/GenBank/DDBJ databases">
        <title>De novo assembly and phasing of dikaryotic genomes from two isolates of Puccinia coronata f. sp. avenae, the causal agent of oat crown rust.</title>
        <authorList>
            <person name="Miller M.E."/>
            <person name="Zhang Y."/>
            <person name="Omidvar V."/>
            <person name="Sperschneider J."/>
            <person name="Schwessinger B."/>
            <person name="Raley C."/>
            <person name="Palmer J.M."/>
            <person name="Garnica D."/>
            <person name="Upadhyaya N."/>
            <person name="Rathjen J."/>
            <person name="Taylor J.M."/>
            <person name="Park R.F."/>
            <person name="Dodds P.N."/>
            <person name="Hirsch C.D."/>
            <person name="Kianian S.F."/>
            <person name="Figueroa M."/>
        </authorList>
    </citation>
    <scope>NUCLEOTIDE SEQUENCE [LARGE SCALE GENOMIC DNA]</scope>
    <source>
        <strain evidence="3">12NC29</strain>
        <strain evidence="2">12SD80</strain>
    </source>
</reference>
<dbReference type="AlphaFoldDB" id="A0A2N5U686"/>
<dbReference type="EMBL" id="PGCI01000225">
    <property type="protein sequence ID" value="PLW33240.1"/>
    <property type="molecule type" value="Genomic_DNA"/>
</dbReference>
<dbReference type="InterPro" id="IPR049076">
    <property type="entry name" value="ACCA"/>
</dbReference>
<comment type="caution">
    <text evidence="2">The sequence shown here is derived from an EMBL/GenBank/DDBJ whole genome shotgun (WGS) entry which is preliminary data.</text>
</comment>
<evidence type="ECO:0000313" key="3">
    <source>
        <dbReference type="EMBL" id="PLW46864.1"/>
    </source>
</evidence>
<dbReference type="Proteomes" id="UP000235392">
    <property type="component" value="Unassembled WGS sequence"/>
</dbReference>
<dbReference type="GO" id="GO:0005739">
    <property type="term" value="C:mitochondrion"/>
    <property type="evidence" value="ECO:0007669"/>
    <property type="project" value="TreeGrafter"/>
</dbReference>
<dbReference type="Gene3D" id="3.90.226.10">
    <property type="entry name" value="2-enoyl-CoA Hydratase, Chain A, domain 1"/>
    <property type="match status" value="1"/>
</dbReference>
<dbReference type="Pfam" id="PF01039">
    <property type="entry name" value="Carboxyl_trans"/>
    <property type="match status" value="1"/>
</dbReference>
<sequence length="183" mass="20012">MRPQANLFGLPDKTFPLLTLENNIAQNSCNYRLGVESLRGSGLIVGDTSCAYNNIFTINLVTVQLVGIGAYLVRLGQRAVQVEGQLIILTGAGALNEFLGREVSSSNLPIDHVHVRGSYDPRWFLACKREMTEDAGTVEQVIPADLAISSLVEQYTLEAGQSFFAGLITQRIPQNRPGYQSKI</sequence>
<organism evidence="2 5">
    <name type="scientific">Puccinia coronata f. sp. avenae</name>
    <dbReference type="NCBI Taxonomy" id="200324"/>
    <lineage>
        <taxon>Eukaryota</taxon>
        <taxon>Fungi</taxon>
        <taxon>Dikarya</taxon>
        <taxon>Basidiomycota</taxon>
        <taxon>Pucciniomycotina</taxon>
        <taxon>Pucciniomycetes</taxon>
        <taxon>Pucciniales</taxon>
        <taxon>Pucciniaceae</taxon>
        <taxon>Puccinia</taxon>
    </lineage>
</organism>